<proteinExistence type="predicted"/>
<organism evidence="1 2">
    <name type="scientific">Thermoactinomyces mirandus</name>
    <dbReference type="NCBI Taxonomy" id="2756294"/>
    <lineage>
        <taxon>Bacteria</taxon>
        <taxon>Bacillati</taxon>
        <taxon>Bacillota</taxon>
        <taxon>Bacilli</taxon>
        <taxon>Bacillales</taxon>
        <taxon>Thermoactinomycetaceae</taxon>
        <taxon>Thermoactinomyces</taxon>
    </lineage>
</organism>
<keyword evidence="2" id="KW-1185">Reference proteome</keyword>
<evidence type="ECO:0000313" key="2">
    <source>
        <dbReference type="Proteomes" id="UP000538292"/>
    </source>
</evidence>
<dbReference type="InterPro" id="IPR036520">
    <property type="entry name" value="UPF0759_sf"/>
</dbReference>
<dbReference type="Pfam" id="PF01904">
    <property type="entry name" value="DUF72"/>
    <property type="match status" value="1"/>
</dbReference>
<dbReference type="Proteomes" id="UP000538292">
    <property type="component" value="Unassembled WGS sequence"/>
</dbReference>
<dbReference type="RefSeq" id="WP_181742234.1">
    <property type="nucleotide sequence ID" value="NZ_JACEOL010000067.1"/>
</dbReference>
<evidence type="ECO:0000313" key="1">
    <source>
        <dbReference type="EMBL" id="MBA4603761.1"/>
    </source>
</evidence>
<dbReference type="Gene3D" id="3.20.20.410">
    <property type="entry name" value="Protein of unknown function UPF0759"/>
    <property type="match status" value="1"/>
</dbReference>
<sequence length="83" mass="9678">MGGEDHALYPPQTREKDKLAFYDGHLPVAELDTTFHAIANAARMERWSPDPIHPLFDAGKLQMLLFQFSPRFDCRQKHVKYTY</sequence>
<protein>
    <submittedName>
        <fullName evidence="1">DUF72 domain-containing protein</fullName>
    </submittedName>
</protein>
<dbReference type="EMBL" id="JACEOL010000067">
    <property type="protein sequence ID" value="MBA4603761.1"/>
    <property type="molecule type" value="Genomic_DNA"/>
</dbReference>
<accession>A0A7W1XV07</accession>
<comment type="caution">
    <text evidence="1">The sequence shown here is derived from an EMBL/GenBank/DDBJ whole genome shotgun (WGS) entry which is preliminary data.</text>
</comment>
<dbReference type="InterPro" id="IPR002763">
    <property type="entry name" value="DUF72"/>
</dbReference>
<dbReference type="SUPFAM" id="SSF117396">
    <property type="entry name" value="TM1631-like"/>
    <property type="match status" value="1"/>
</dbReference>
<name>A0A7W1XV07_9BACL</name>
<reference evidence="1 2" key="1">
    <citation type="submission" date="2020-07" db="EMBL/GenBank/DDBJ databases">
        <title>Thermoactinomyces phylogeny.</title>
        <authorList>
            <person name="Dunlap C."/>
        </authorList>
    </citation>
    <scope>NUCLEOTIDE SEQUENCE [LARGE SCALE GENOMIC DNA]</scope>
    <source>
        <strain evidence="1 2">AMNI-1</strain>
    </source>
</reference>
<gene>
    <name evidence="1" type="ORF">H2C83_15945</name>
</gene>
<dbReference type="AlphaFoldDB" id="A0A7W1XV07"/>